<proteinExistence type="inferred from homology"/>
<dbReference type="SUPFAM" id="SSF53633">
    <property type="entry name" value="Carbamate kinase-like"/>
    <property type="match status" value="1"/>
</dbReference>
<dbReference type="Gene3D" id="3.30.2130.10">
    <property type="entry name" value="VC0802-like"/>
    <property type="match status" value="1"/>
</dbReference>
<evidence type="ECO:0000256" key="2">
    <source>
        <dbReference type="ARBA" id="ARBA00004766"/>
    </source>
</evidence>
<comment type="similarity">
    <text evidence="7 28">In the C-terminal section; belongs to the homoserine dehydrogenase family.</text>
</comment>
<dbReference type="Gene3D" id="3.40.50.720">
    <property type="entry name" value="NAD(P)-binding Rossmann-like Domain"/>
    <property type="match status" value="1"/>
</dbReference>
<dbReference type="InterPro" id="IPR018042">
    <property type="entry name" value="Aspartate_kinase_CS"/>
</dbReference>
<dbReference type="UniPathway" id="UPA00050">
    <property type="reaction ID" value="UER00063"/>
</dbReference>
<dbReference type="Pfam" id="PF03447">
    <property type="entry name" value="NAD_binding_3"/>
    <property type="match status" value="1"/>
</dbReference>
<evidence type="ECO:0000256" key="6">
    <source>
        <dbReference type="ARBA" id="ARBA00005139"/>
    </source>
</evidence>
<dbReference type="Gene3D" id="3.30.360.10">
    <property type="entry name" value="Dihydrodipicolinate Reductase, domain 2"/>
    <property type="match status" value="1"/>
</dbReference>
<dbReference type="GO" id="GO:0004072">
    <property type="term" value="F:aspartate kinase activity"/>
    <property type="evidence" value="ECO:0007669"/>
    <property type="project" value="UniProtKB-UniRule"/>
</dbReference>
<evidence type="ECO:0000256" key="3">
    <source>
        <dbReference type="ARBA" id="ARBA00004986"/>
    </source>
</evidence>
<comment type="catalytic activity">
    <reaction evidence="27">
        <text>L-homoserine + NAD(+) = L-aspartate 4-semialdehyde + NADH + H(+)</text>
        <dbReference type="Rhea" id="RHEA:15757"/>
        <dbReference type="ChEBI" id="CHEBI:15378"/>
        <dbReference type="ChEBI" id="CHEBI:57476"/>
        <dbReference type="ChEBI" id="CHEBI:57540"/>
        <dbReference type="ChEBI" id="CHEBI:57945"/>
        <dbReference type="ChEBI" id="CHEBI:537519"/>
        <dbReference type="EC" id="1.1.1.3"/>
    </reaction>
    <physiologicalReaction direction="right-to-left" evidence="27">
        <dbReference type="Rhea" id="RHEA:15759"/>
    </physiologicalReaction>
</comment>
<dbReference type="NCBIfam" id="TIGR00657">
    <property type="entry name" value="asp_kinases"/>
    <property type="match status" value="1"/>
</dbReference>
<accession>H6Q4E4</accession>
<keyword evidence="15 28" id="KW-0418">Kinase</keyword>
<evidence type="ECO:0000259" key="29">
    <source>
        <dbReference type="Pfam" id="PF00696"/>
    </source>
</evidence>
<evidence type="ECO:0000256" key="10">
    <source>
        <dbReference type="ARBA" id="ARBA00022605"/>
    </source>
</evidence>
<evidence type="ECO:0000256" key="20">
    <source>
        <dbReference type="ARBA" id="ARBA00023053"/>
    </source>
</evidence>
<comment type="similarity">
    <text evidence="8 28">In the N-terminal section; belongs to the aspartokinase family.</text>
</comment>
<dbReference type="RefSeq" id="WP_014353943.1">
    <property type="nucleotide sequence ID" value="NC_016893.1"/>
</dbReference>
<evidence type="ECO:0000256" key="23">
    <source>
        <dbReference type="ARBA" id="ARBA00023268"/>
    </source>
</evidence>
<feature type="domain" description="Homoserine dehydrogenase catalytic" evidence="30">
    <location>
        <begin position="631"/>
        <end position="810"/>
    </location>
</feature>
<keyword evidence="17 28" id="KW-0521">NADP</keyword>
<dbReference type="InterPro" id="IPR001342">
    <property type="entry name" value="HDH_cat"/>
</dbReference>
<sequence length="818" mass="94719">MRVLKFGGTSISNAKCFLNVVDIIKNKSLKEQIAVVLSAPEKVTNNLFTMIEQARKQIDIFPKFNVTKNILFTLMQSLFNSSQNKNYFYMHQFIHKKFCYLNKLLKITANLKFCPHPISAKIVCIGEIISVKLMEIYLRENGIHVTVINPEKLFLAKGKYLESIIDLQKTMYRIEKIQIPKNQIILMAGFIAGNQYKELVVLGRNGSDYSATILSACLNAQLCEIWTDVNGMYSGNPQEVYDVKLIRNLSYKEAATFSYLGAHILHARALFPIKKFNIPCLIKNTYRPNSIGTIIGNFYNKNSNLVKGITYLKKVSMISIFIQYTVYILDVSLRITRIFLNSGIKIISIIQSESNNNINILIFQNELQKSKIIIRSEFNAEIMQNLFEKIKYQSNLFLISVLGSNILKNNNNVKNFSQILTYINKKIISIIYGGFKSNTLSIVLKSSNIKKDMNKIHQTFFNTKNSIALFIIGNKYIKTYLIDFIYKRRNFFKKKNISCKIFGISDMQKLLIKKYGIFPKHWHHEFLKTQLIFNSNILINFLKKNSISNPIILDCTQNKQLAKKYLDFLRNGFHIISANKQSNCLNINLYKKIRNVAKFSNRKFFYNAQFNTPFSIVEYIKNFLILEKKFFYFSGILSSIISLIFDKLNQGTPFYNIILLAEQMGLSRQELYDTITGKSSAIKLLILARELGYSLELKDIDVEPIISKKLLNKDRKNIILHDIIYINNLFKRKIHNIRKKGKMLTYVSTIKKGKCTVKLESVGPLNPLFNIKSGEKIFIFFTSYKEEHPIILKSFSRIKNKFASSIFNDIFKLINCIK</sequence>
<keyword evidence="20" id="KW-0915">Sodium</keyword>
<dbReference type="SUPFAM" id="SSF55021">
    <property type="entry name" value="ACT-like"/>
    <property type="match status" value="1"/>
</dbReference>
<comment type="function">
    <text evidence="24">Bifunctional aspartate kinase and homoserine dehydrogenase that catalyzes the first and the third steps toward the synthesis of lysine, methionine and threonine from aspartate.</text>
</comment>
<dbReference type="InterPro" id="IPR036291">
    <property type="entry name" value="NAD(P)-bd_dom_sf"/>
</dbReference>
<evidence type="ECO:0000256" key="24">
    <source>
        <dbReference type="ARBA" id="ARBA00044938"/>
    </source>
</evidence>
<dbReference type="eggNOG" id="COG0460">
    <property type="taxonomic scope" value="Bacteria"/>
</dbReference>
<evidence type="ECO:0000256" key="18">
    <source>
        <dbReference type="ARBA" id="ARBA00023002"/>
    </source>
</evidence>
<dbReference type="InterPro" id="IPR042199">
    <property type="entry name" value="AsparK_Bifunc_asparK/hSer_DH"/>
</dbReference>
<comment type="cofactor">
    <cofactor evidence="1">
        <name>a metal cation</name>
        <dbReference type="ChEBI" id="CHEBI:25213"/>
    </cofactor>
</comment>
<evidence type="ECO:0000256" key="7">
    <source>
        <dbReference type="ARBA" id="ARBA00007952"/>
    </source>
</evidence>
<dbReference type="GO" id="GO:0050661">
    <property type="term" value="F:NADP binding"/>
    <property type="evidence" value="ECO:0007669"/>
    <property type="project" value="UniProtKB-UniRule"/>
</dbReference>
<evidence type="ECO:0000256" key="4">
    <source>
        <dbReference type="ARBA" id="ARBA00005056"/>
    </source>
</evidence>
<evidence type="ECO:0000256" key="27">
    <source>
        <dbReference type="ARBA" id="ARBA00049031"/>
    </source>
</evidence>
<comment type="pathway">
    <text evidence="3 28">Amino-acid biosynthesis; L-methionine biosynthesis via de novo pathway; L-homoserine from L-aspartate: step 1/3.</text>
</comment>
<dbReference type="eggNOG" id="COG0527">
    <property type="taxonomic scope" value="Bacteria"/>
</dbReference>
<feature type="domain" description="Aspartate/homoserine dehydrogenase NAD-binding" evidence="31">
    <location>
        <begin position="514"/>
        <end position="607"/>
    </location>
</feature>
<dbReference type="PANTHER" id="PTHR43070:SF3">
    <property type="entry name" value="HOMOSERINE DEHYDROGENASE"/>
    <property type="match status" value="1"/>
</dbReference>
<dbReference type="AlphaFoldDB" id="H6Q4E4"/>
<dbReference type="EC" id="1.1.1.3" evidence="28"/>
<keyword evidence="12" id="KW-0791">Threonine biosynthesis</keyword>
<dbReference type="Gene3D" id="1.20.120.1320">
    <property type="entry name" value="Aspartokinase, catalytic domain"/>
    <property type="match status" value="1"/>
</dbReference>
<dbReference type="Proteomes" id="UP000009061">
    <property type="component" value="Chromosome"/>
</dbReference>
<dbReference type="PIRSF" id="PIRSF000727">
    <property type="entry name" value="ThrA"/>
    <property type="match status" value="1"/>
</dbReference>
<evidence type="ECO:0000256" key="11">
    <source>
        <dbReference type="ARBA" id="ARBA00022679"/>
    </source>
</evidence>
<dbReference type="GO" id="GO:0009086">
    <property type="term" value="P:methionine biosynthetic process"/>
    <property type="evidence" value="ECO:0007669"/>
    <property type="project" value="UniProtKB-KW"/>
</dbReference>
<evidence type="ECO:0000256" key="15">
    <source>
        <dbReference type="ARBA" id="ARBA00022777"/>
    </source>
</evidence>
<comment type="catalytic activity">
    <reaction evidence="26">
        <text>L-homoserine + NADP(+) = L-aspartate 4-semialdehyde + NADPH + H(+)</text>
        <dbReference type="Rhea" id="RHEA:15761"/>
        <dbReference type="ChEBI" id="CHEBI:15378"/>
        <dbReference type="ChEBI" id="CHEBI:57476"/>
        <dbReference type="ChEBI" id="CHEBI:57783"/>
        <dbReference type="ChEBI" id="CHEBI:58349"/>
        <dbReference type="ChEBI" id="CHEBI:537519"/>
        <dbReference type="EC" id="1.1.1.3"/>
    </reaction>
    <physiologicalReaction direction="right-to-left" evidence="26">
        <dbReference type="Rhea" id="RHEA:15763"/>
    </physiologicalReaction>
</comment>
<dbReference type="SUPFAM" id="SSF55347">
    <property type="entry name" value="Glyceraldehyde-3-phosphate dehydrogenase-like, C-terminal domain"/>
    <property type="match status" value="1"/>
</dbReference>
<keyword evidence="33" id="KW-1185">Reference proteome</keyword>
<dbReference type="InterPro" id="IPR001048">
    <property type="entry name" value="Asp/Glu/Uridylate_kinase"/>
</dbReference>
<reference evidence="32 33" key="1">
    <citation type="journal article" date="2012" name="MBio">
        <title>Insight into the transmission biology and species-specific functional capabilities of tsetse (Diptera: glossinidae) obligate symbiont wigglesworthia.</title>
        <authorList>
            <person name="Rio R.V."/>
            <person name="Symula R.E."/>
            <person name="Wang J."/>
            <person name="Lohs C."/>
            <person name="Wu Y.N."/>
            <person name="Snyder A.K."/>
            <person name="Bjornson R.D."/>
            <person name="Oshima K."/>
            <person name="Biehl B.S."/>
            <person name="Perna N.T."/>
            <person name="Hattori M."/>
            <person name="Aksoy S."/>
        </authorList>
    </citation>
    <scope>NUCLEOTIDE SEQUENCE [LARGE SCALE GENOMIC DNA]</scope>
    <source>
        <strain evidence="32">WGM</strain>
    </source>
</reference>
<dbReference type="GO" id="GO:0004412">
    <property type="term" value="F:homoserine dehydrogenase activity"/>
    <property type="evidence" value="ECO:0007669"/>
    <property type="project" value="UniProtKB-UniRule"/>
</dbReference>
<comment type="catalytic activity">
    <reaction evidence="25">
        <text>L-aspartate + ATP = 4-phospho-L-aspartate + ADP</text>
        <dbReference type="Rhea" id="RHEA:23776"/>
        <dbReference type="ChEBI" id="CHEBI:29991"/>
        <dbReference type="ChEBI" id="CHEBI:30616"/>
        <dbReference type="ChEBI" id="CHEBI:57535"/>
        <dbReference type="ChEBI" id="CHEBI:456216"/>
        <dbReference type="EC" id="2.7.2.4"/>
    </reaction>
    <physiologicalReaction direction="left-to-right" evidence="25">
        <dbReference type="Rhea" id="RHEA:23777"/>
    </physiologicalReaction>
</comment>
<dbReference type="UniPathway" id="UPA00051">
    <property type="reaction ID" value="UER00462"/>
</dbReference>
<gene>
    <name evidence="32" type="primary">thrA</name>
    <name evidence="32" type="synonym">Hs</name>
    <name evidence="32" type="synonym">thrD</name>
    <name evidence="32" type="ORF">WIGMOR_0153</name>
</gene>
<keyword evidence="14 28" id="KW-0547">Nucleotide-binding</keyword>
<dbReference type="KEGG" id="wgl:WIGMOR_0153"/>
<evidence type="ECO:0000256" key="8">
    <source>
        <dbReference type="ARBA" id="ARBA00010046"/>
    </source>
</evidence>
<keyword evidence="10 28" id="KW-0028">Amino-acid biosynthesis</keyword>
<dbReference type="InterPro" id="IPR036393">
    <property type="entry name" value="AceGlu_kinase-like_sf"/>
</dbReference>
<evidence type="ECO:0000256" key="12">
    <source>
        <dbReference type="ARBA" id="ARBA00022697"/>
    </source>
</evidence>
<dbReference type="PROSITE" id="PS00324">
    <property type="entry name" value="ASPARTOKINASE"/>
    <property type="match status" value="1"/>
</dbReference>
<protein>
    <recommendedName>
        <fullName evidence="28">Bifunctional aspartokinase/homoserine dehydrogenase</fullName>
    </recommendedName>
    <domain>
        <recommendedName>
            <fullName evidence="28">Aspartokinase</fullName>
            <ecNumber evidence="28">2.7.2.4</ecNumber>
        </recommendedName>
    </domain>
    <domain>
        <recommendedName>
            <fullName evidence="28">Homoserine dehydrogenase</fullName>
            <ecNumber evidence="28">1.1.1.3</ecNumber>
        </recommendedName>
    </domain>
</protein>
<dbReference type="InterPro" id="IPR049638">
    <property type="entry name" value="AK-HD"/>
</dbReference>
<dbReference type="UniPathway" id="UPA00034">
    <property type="reaction ID" value="UER00015"/>
</dbReference>
<evidence type="ECO:0000256" key="26">
    <source>
        <dbReference type="ARBA" id="ARBA00048841"/>
    </source>
</evidence>
<comment type="pathway">
    <text evidence="6 28">Amino-acid biosynthesis; L-threonine biosynthesis; L-threonine from L-aspartate: step 1/5.</text>
</comment>
<dbReference type="HOGENOM" id="CLU_009116_7_1_6"/>
<evidence type="ECO:0000256" key="5">
    <source>
        <dbReference type="ARBA" id="ARBA00005062"/>
    </source>
</evidence>
<evidence type="ECO:0000256" key="28">
    <source>
        <dbReference type="PIRNR" id="PIRNR000727"/>
    </source>
</evidence>
<dbReference type="InterPro" id="IPR011147">
    <property type="entry name" value="Bifunc_Aspkin/hSer_DH"/>
</dbReference>
<evidence type="ECO:0000313" key="33">
    <source>
        <dbReference type="Proteomes" id="UP000009061"/>
    </source>
</evidence>
<evidence type="ECO:0000256" key="13">
    <source>
        <dbReference type="ARBA" id="ARBA00022723"/>
    </source>
</evidence>
<dbReference type="InterPro" id="IPR045865">
    <property type="entry name" value="ACT-like_dom_sf"/>
</dbReference>
<dbReference type="STRING" id="1142511.WIGMOR_0153"/>
<evidence type="ECO:0000256" key="14">
    <source>
        <dbReference type="ARBA" id="ARBA00022741"/>
    </source>
</evidence>
<evidence type="ECO:0000256" key="25">
    <source>
        <dbReference type="ARBA" id="ARBA00048561"/>
    </source>
</evidence>
<dbReference type="InterPro" id="IPR005106">
    <property type="entry name" value="Asp/hSer_DH_NAD-bd"/>
</dbReference>
<dbReference type="OrthoDB" id="9799110at2"/>
<dbReference type="GO" id="GO:0046872">
    <property type="term" value="F:metal ion binding"/>
    <property type="evidence" value="ECO:0007669"/>
    <property type="project" value="UniProtKB-KW"/>
</dbReference>
<keyword evidence="22" id="KW-0486">Methionine biosynthesis</keyword>
<evidence type="ECO:0000256" key="9">
    <source>
        <dbReference type="ARBA" id="ARBA00011881"/>
    </source>
</evidence>
<dbReference type="EMBL" id="CP003315">
    <property type="protein sequence ID" value="AFA41004.1"/>
    <property type="molecule type" value="Genomic_DNA"/>
</dbReference>
<dbReference type="InterPro" id="IPR001341">
    <property type="entry name" value="Asp_kinase"/>
</dbReference>
<name>H6Q4E4_WIGGL</name>
<feature type="domain" description="Aspartate/glutamate/uridylate kinase" evidence="29">
    <location>
        <begin position="2"/>
        <end position="284"/>
    </location>
</feature>
<organism evidence="32 33">
    <name type="scientific">Wigglesworthia glossinidia endosymbiont of Glossina morsitans morsitans</name>
    <name type="common">Yale colony</name>
    <dbReference type="NCBI Taxonomy" id="1142511"/>
    <lineage>
        <taxon>Bacteria</taxon>
        <taxon>Pseudomonadati</taxon>
        <taxon>Pseudomonadota</taxon>
        <taxon>Gammaproteobacteria</taxon>
        <taxon>Enterobacterales</taxon>
        <taxon>Erwiniaceae</taxon>
        <taxon>Wigglesworthia</taxon>
    </lineage>
</organism>
<comment type="pathway">
    <text evidence="5 28">Amino-acid biosynthesis; L-methionine biosynthesis via de novo pathway; L-homoserine from L-aspartate: step 3/3.</text>
</comment>
<keyword evidence="11 28" id="KW-0808">Transferase</keyword>
<dbReference type="Pfam" id="PF00696">
    <property type="entry name" value="AA_kinase"/>
    <property type="match status" value="1"/>
</dbReference>
<evidence type="ECO:0000256" key="17">
    <source>
        <dbReference type="ARBA" id="ARBA00022857"/>
    </source>
</evidence>
<dbReference type="SUPFAM" id="SSF51735">
    <property type="entry name" value="NAD(P)-binding Rossmann-fold domains"/>
    <property type="match status" value="1"/>
</dbReference>
<keyword evidence="21" id="KW-0457">Lysine biosynthesis</keyword>
<keyword evidence="16 28" id="KW-0067">ATP-binding</keyword>
<keyword evidence="23" id="KW-0511">Multifunctional enzyme</keyword>
<comment type="pathway">
    <text evidence="4 28">Amino-acid biosynthesis; L-threonine biosynthesis; L-threonine from L-aspartate: step 3/5.</text>
</comment>
<dbReference type="GO" id="GO:0009089">
    <property type="term" value="P:lysine biosynthetic process via diaminopimelate"/>
    <property type="evidence" value="ECO:0007669"/>
    <property type="project" value="UniProtKB-UniRule"/>
</dbReference>
<dbReference type="GO" id="GO:0009088">
    <property type="term" value="P:threonine biosynthetic process"/>
    <property type="evidence" value="ECO:0007669"/>
    <property type="project" value="UniProtKB-UniRule"/>
</dbReference>
<evidence type="ECO:0000256" key="21">
    <source>
        <dbReference type="ARBA" id="ARBA00023154"/>
    </source>
</evidence>
<comment type="pathway">
    <text evidence="2 28">Amino-acid biosynthesis; L-lysine biosynthesis via DAP pathway; (S)-tetrahydrodipicolinate from L-aspartate: step 1/4.</text>
</comment>
<keyword evidence="13" id="KW-0479">Metal-binding</keyword>
<dbReference type="GO" id="GO:0005524">
    <property type="term" value="F:ATP binding"/>
    <property type="evidence" value="ECO:0007669"/>
    <property type="project" value="UniProtKB-UniRule"/>
</dbReference>
<evidence type="ECO:0000256" key="19">
    <source>
        <dbReference type="ARBA" id="ARBA00023027"/>
    </source>
</evidence>
<evidence type="ECO:0000259" key="30">
    <source>
        <dbReference type="Pfam" id="PF00742"/>
    </source>
</evidence>
<keyword evidence="19" id="KW-0520">NAD</keyword>
<dbReference type="PANTHER" id="PTHR43070">
    <property type="match status" value="1"/>
</dbReference>
<evidence type="ECO:0000256" key="16">
    <source>
        <dbReference type="ARBA" id="ARBA00022840"/>
    </source>
</evidence>
<dbReference type="Gene3D" id="3.40.1160.10">
    <property type="entry name" value="Acetylglutamate kinase-like"/>
    <property type="match status" value="1"/>
</dbReference>
<evidence type="ECO:0000256" key="22">
    <source>
        <dbReference type="ARBA" id="ARBA00023167"/>
    </source>
</evidence>
<comment type="subunit">
    <text evidence="9 28">Homotetramer.</text>
</comment>
<keyword evidence="18 28" id="KW-0560">Oxidoreductase</keyword>
<evidence type="ECO:0000256" key="1">
    <source>
        <dbReference type="ARBA" id="ARBA00001920"/>
    </source>
</evidence>
<evidence type="ECO:0000313" key="32">
    <source>
        <dbReference type="EMBL" id="AFA41004.1"/>
    </source>
</evidence>
<dbReference type="Pfam" id="PF00742">
    <property type="entry name" value="Homoserine_dh"/>
    <property type="match status" value="1"/>
</dbReference>
<evidence type="ECO:0000259" key="31">
    <source>
        <dbReference type="Pfam" id="PF03447"/>
    </source>
</evidence>
<dbReference type="EC" id="2.7.2.4" evidence="28"/>
<dbReference type="GO" id="GO:0009090">
    <property type="term" value="P:homoserine biosynthetic process"/>
    <property type="evidence" value="ECO:0007669"/>
    <property type="project" value="TreeGrafter"/>
</dbReference>